<keyword evidence="2" id="KW-1185">Reference proteome</keyword>
<protein>
    <submittedName>
        <fullName evidence="1">Uncharacterized protein</fullName>
    </submittedName>
</protein>
<gene>
    <name evidence="1" type="ORF">P5673_024425</name>
</gene>
<accession>A0AAD9Q3X0</accession>
<reference evidence="1" key="1">
    <citation type="journal article" date="2023" name="G3 (Bethesda)">
        <title>Whole genome assembly and annotation of the endangered Caribbean coral Acropora cervicornis.</title>
        <authorList>
            <person name="Selwyn J.D."/>
            <person name="Vollmer S.V."/>
        </authorList>
    </citation>
    <scope>NUCLEOTIDE SEQUENCE</scope>
    <source>
        <strain evidence="1">K2</strain>
    </source>
</reference>
<dbReference type="EMBL" id="JARQWQ010000072">
    <property type="protein sequence ID" value="KAK2554079.1"/>
    <property type="molecule type" value="Genomic_DNA"/>
</dbReference>
<name>A0AAD9Q3X0_ACRCE</name>
<dbReference type="AlphaFoldDB" id="A0AAD9Q3X0"/>
<sequence>MSKEAAPEQLLRTISCNCGGTCDRKSCTCLKNGLLCTTACGQCKGVSCLNVQADSSDSKDIDADDDAAD</sequence>
<dbReference type="Proteomes" id="UP001249851">
    <property type="component" value="Unassembled WGS sequence"/>
</dbReference>
<comment type="caution">
    <text evidence="1">The sequence shown here is derived from an EMBL/GenBank/DDBJ whole genome shotgun (WGS) entry which is preliminary data.</text>
</comment>
<organism evidence="1 2">
    <name type="scientific">Acropora cervicornis</name>
    <name type="common">Staghorn coral</name>
    <dbReference type="NCBI Taxonomy" id="6130"/>
    <lineage>
        <taxon>Eukaryota</taxon>
        <taxon>Metazoa</taxon>
        <taxon>Cnidaria</taxon>
        <taxon>Anthozoa</taxon>
        <taxon>Hexacorallia</taxon>
        <taxon>Scleractinia</taxon>
        <taxon>Astrocoeniina</taxon>
        <taxon>Acroporidae</taxon>
        <taxon>Acropora</taxon>
    </lineage>
</organism>
<evidence type="ECO:0000313" key="1">
    <source>
        <dbReference type="EMBL" id="KAK2554079.1"/>
    </source>
</evidence>
<proteinExistence type="predicted"/>
<evidence type="ECO:0000313" key="2">
    <source>
        <dbReference type="Proteomes" id="UP001249851"/>
    </source>
</evidence>
<reference evidence="1" key="2">
    <citation type="journal article" date="2023" name="Science">
        <title>Genomic signatures of disease resistance in endangered staghorn corals.</title>
        <authorList>
            <person name="Vollmer S.V."/>
            <person name="Selwyn J.D."/>
            <person name="Despard B.A."/>
            <person name="Roesel C.L."/>
        </authorList>
    </citation>
    <scope>NUCLEOTIDE SEQUENCE</scope>
    <source>
        <strain evidence="1">K2</strain>
    </source>
</reference>